<protein>
    <submittedName>
        <fullName evidence="2">Uma2 family endonuclease</fullName>
    </submittedName>
</protein>
<dbReference type="PANTHER" id="PTHR35400:SF3">
    <property type="entry name" value="SLL1072 PROTEIN"/>
    <property type="match status" value="1"/>
</dbReference>
<dbReference type="AlphaFoldDB" id="A0A9X3NJI9"/>
<evidence type="ECO:0000259" key="1">
    <source>
        <dbReference type="Pfam" id="PF05685"/>
    </source>
</evidence>
<dbReference type="EMBL" id="JAPDDP010000083">
    <property type="protein sequence ID" value="MDA0184691.1"/>
    <property type="molecule type" value="Genomic_DNA"/>
</dbReference>
<dbReference type="Pfam" id="PF05685">
    <property type="entry name" value="Uma2"/>
    <property type="match status" value="1"/>
</dbReference>
<keyword evidence="2" id="KW-0378">Hydrolase</keyword>
<dbReference type="InterPro" id="IPR011335">
    <property type="entry name" value="Restrct_endonuc-II-like"/>
</dbReference>
<gene>
    <name evidence="2" type="ORF">OJ997_30595</name>
</gene>
<dbReference type="InterPro" id="IPR008538">
    <property type="entry name" value="Uma2"/>
</dbReference>
<dbReference type="RefSeq" id="WP_270029145.1">
    <property type="nucleotide sequence ID" value="NZ_JAPDDP010000083.1"/>
</dbReference>
<feature type="domain" description="Putative restriction endonuclease" evidence="1">
    <location>
        <begin position="27"/>
        <end position="169"/>
    </location>
</feature>
<sequence length="187" mass="20657">MAFVLGDSPIHPLTADEVMRMLDAGIIPKDNRFELLHGMLTEKAVKGPDHCELKSRLAEWLWNPGSHRVRIEGVIRVADDTSLPEPDIAVVERADHLHEHPYGALLVAEVAKTSLKTDTQIKPPLYAEAGIPECWVVDIKAGRVRVFRDPTPDGYATYTTHGPTGTLQPLEVDVEPLDLAALFDGLR</sequence>
<evidence type="ECO:0000313" key="2">
    <source>
        <dbReference type="EMBL" id="MDA0184691.1"/>
    </source>
</evidence>
<keyword evidence="3" id="KW-1185">Reference proteome</keyword>
<accession>A0A9X3NJI9</accession>
<dbReference type="GO" id="GO:0004519">
    <property type="term" value="F:endonuclease activity"/>
    <property type="evidence" value="ECO:0007669"/>
    <property type="project" value="UniProtKB-KW"/>
</dbReference>
<dbReference type="Proteomes" id="UP001147653">
    <property type="component" value="Unassembled WGS sequence"/>
</dbReference>
<reference evidence="2" key="1">
    <citation type="submission" date="2022-10" db="EMBL/GenBank/DDBJ databases">
        <title>The WGS of Solirubrobacter phytolaccae KCTC 29190.</title>
        <authorList>
            <person name="Jiang Z."/>
        </authorList>
    </citation>
    <scope>NUCLEOTIDE SEQUENCE</scope>
    <source>
        <strain evidence="2">KCTC 29190</strain>
    </source>
</reference>
<dbReference type="PANTHER" id="PTHR35400">
    <property type="entry name" value="SLR1083 PROTEIN"/>
    <property type="match status" value="1"/>
</dbReference>
<keyword evidence="2" id="KW-0540">Nuclease</keyword>
<dbReference type="InterPro" id="IPR012296">
    <property type="entry name" value="Nuclease_put_TT1808"/>
</dbReference>
<dbReference type="Gene3D" id="3.90.1570.10">
    <property type="entry name" value="tt1808, chain A"/>
    <property type="match status" value="1"/>
</dbReference>
<dbReference type="SUPFAM" id="SSF52980">
    <property type="entry name" value="Restriction endonuclease-like"/>
    <property type="match status" value="1"/>
</dbReference>
<dbReference type="CDD" id="cd06260">
    <property type="entry name" value="DUF820-like"/>
    <property type="match status" value="1"/>
</dbReference>
<evidence type="ECO:0000313" key="3">
    <source>
        <dbReference type="Proteomes" id="UP001147653"/>
    </source>
</evidence>
<proteinExistence type="predicted"/>
<organism evidence="2 3">
    <name type="scientific">Solirubrobacter phytolaccae</name>
    <dbReference type="NCBI Taxonomy" id="1404360"/>
    <lineage>
        <taxon>Bacteria</taxon>
        <taxon>Bacillati</taxon>
        <taxon>Actinomycetota</taxon>
        <taxon>Thermoleophilia</taxon>
        <taxon>Solirubrobacterales</taxon>
        <taxon>Solirubrobacteraceae</taxon>
        <taxon>Solirubrobacter</taxon>
    </lineage>
</organism>
<name>A0A9X3NJI9_9ACTN</name>
<comment type="caution">
    <text evidence="2">The sequence shown here is derived from an EMBL/GenBank/DDBJ whole genome shotgun (WGS) entry which is preliminary data.</text>
</comment>
<keyword evidence="2" id="KW-0255">Endonuclease</keyword>